<dbReference type="PANTHER" id="PTHR47723:SF22">
    <property type="entry name" value="RNASE H TYPE-1 DOMAIN-CONTAINING PROTEIN"/>
    <property type="match status" value="1"/>
</dbReference>
<dbReference type="Pfam" id="PF13456">
    <property type="entry name" value="RVT_3"/>
    <property type="match status" value="1"/>
</dbReference>
<dbReference type="Proteomes" id="UP001415857">
    <property type="component" value="Unassembled WGS sequence"/>
</dbReference>
<dbReference type="Gene3D" id="3.30.420.10">
    <property type="entry name" value="Ribonuclease H-like superfamily/Ribonuclease H"/>
    <property type="match status" value="1"/>
</dbReference>
<dbReference type="EMBL" id="JBBPBK010000006">
    <property type="protein sequence ID" value="KAK9283769.1"/>
    <property type="molecule type" value="Genomic_DNA"/>
</dbReference>
<evidence type="ECO:0000313" key="3">
    <source>
        <dbReference type="Proteomes" id="UP001415857"/>
    </source>
</evidence>
<evidence type="ECO:0000259" key="1">
    <source>
        <dbReference type="Pfam" id="PF13456"/>
    </source>
</evidence>
<proteinExistence type="predicted"/>
<keyword evidence="3" id="KW-1185">Reference proteome</keyword>
<comment type="caution">
    <text evidence="2">The sequence shown here is derived from an EMBL/GenBank/DDBJ whole genome shotgun (WGS) entry which is preliminary data.</text>
</comment>
<organism evidence="2 3">
    <name type="scientific">Liquidambar formosana</name>
    <name type="common">Formosan gum</name>
    <dbReference type="NCBI Taxonomy" id="63359"/>
    <lineage>
        <taxon>Eukaryota</taxon>
        <taxon>Viridiplantae</taxon>
        <taxon>Streptophyta</taxon>
        <taxon>Embryophyta</taxon>
        <taxon>Tracheophyta</taxon>
        <taxon>Spermatophyta</taxon>
        <taxon>Magnoliopsida</taxon>
        <taxon>eudicotyledons</taxon>
        <taxon>Gunneridae</taxon>
        <taxon>Pentapetalae</taxon>
        <taxon>Saxifragales</taxon>
        <taxon>Altingiaceae</taxon>
        <taxon>Liquidambar</taxon>
    </lineage>
</organism>
<dbReference type="GO" id="GO:0003676">
    <property type="term" value="F:nucleic acid binding"/>
    <property type="evidence" value="ECO:0007669"/>
    <property type="project" value="InterPro"/>
</dbReference>
<protein>
    <recommendedName>
        <fullName evidence="1">RNase H type-1 domain-containing protein</fullName>
    </recommendedName>
</protein>
<name>A0AAP0RTG3_LIQFO</name>
<evidence type="ECO:0000313" key="2">
    <source>
        <dbReference type="EMBL" id="KAK9283769.1"/>
    </source>
</evidence>
<dbReference type="CDD" id="cd06222">
    <property type="entry name" value="RNase_H_like"/>
    <property type="match status" value="1"/>
</dbReference>
<dbReference type="InterPro" id="IPR002156">
    <property type="entry name" value="RNaseH_domain"/>
</dbReference>
<dbReference type="GO" id="GO:0004523">
    <property type="term" value="F:RNA-DNA hybrid ribonuclease activity"/>
    <property type="evidence" value="ECO:0007669"/>
    <property type="project" value="InterPro"/>
</dbReference>
<dbReference type="InterPro" id="IPR053151">
    <property type="entry name" value="RNase_H-like"/>
</dbReference>
<dbReference type="SUPFAM" id="SSF53098">
    <property type="entry name" value="Ribonuclease H-like"/>
    <property type="match status" value="1"/>
</dbReference>
<accession>A0AAP0RTG3</accession>
<gene>
    <name evidence="2" type="ORF">L1049_012021</name>
</gene>
<feature type="domain" description="RNase H type-1" evidence="1">
    <location>
        <begin position="57"/>
        <end position="139"/>
    </location>
</feature>
<dbReference type="AlphaFoldDB" id="A0AAP0RTG3"/>
<dbReference type="PANTHER" id="PTHR47723">
    <property type="entry name" value="OS05G0353850 PROTEIN"/>
    <property type="match status" value="1"/>
</dbReference>
<reference evidence="2 3" key="1">
    <citation type="journal article" date="2024" name="Plant J.">
        <title>Genome sequences and population genomics reveal climatic adaptation and genomic divergence between two closely related sweetgum species.</title>
        <authorList>
            <person name="Xu W.Q."/>
            <person name="Ren C.Q."/>
            <person name="Zhang X.Y."/>
            <person name="Comes H.P."/>
            <person name="Liu X.H."/>
            <person name="Li Y.G."/>
            <person name="Kettle C.J."/>
            <person name="Jalonen R."/>
            <person name="Gaisberger H."/>
            <person name="Ma Y.Z."/>
            <person name="Qiu Y.X."/>
        </authorList>
    </citation>
    <scope>NUCLEOTIDE SEQUENCE [LARGE SCALE GENOMIC DNA]</scope>
    <source>
        <strain evidence="2">Hangzhou</strain>
    </source>
</reference>
<dbReference type="InterPro" id="IPR044730">
    <property type="entry name" value="RNase_H-like_dom_plant"/>
</dbReference>
<dbReference type="InterPro" id="IPR036397">
    <property type="entry name" value="RNaseH_sf"/>
</dbReference>
<dbReference type="InterPro" id="IPR012337">
    <property type="entry name" value="RNaseH-like_sf"/>
</dbReference>
<sequence length="146" mass="16241">MKLGCVSISLINSFGDSLPLNVLNQNTEVKVAYSLAGSYFWFIKIQCGWFSKREACLGGIGGVLRDDHGCVLCLFSIPVGTVDSNFAELVAVREALRLFSSSIWASSNYLLMESDFASFVSWINGHSRVWMCNFILNEIFSLINHL</sequence>